<feature type="compositionally biased region" description="Pro residues" evidence="1">
    <location>
        <begin position="162"/>
        <end position="171"/>
    </location>
</feature>
<protein>
    <submittedName>
        <fullName evidence="2">Uncharacterized protein</fullName>
    </submittedName>
</protein>
<dbReference type="Proteomes" id="UP000807115">
    <property type="component" value="Chromosome 4"/>
</dbReference>
<comment type="caution">
    <text evidence="2">The sequence shown here is derived from an EMBL/GenBank/DDBJ whole genome shotgun (WGS) entry which is preliminary data.</text>
</comment>
<feature type="region of interest" description="Disordered" evidence="1">
    <location>
        <begin position="1"/>
        <end position="20"/>
    </location>
</feature>
<evidence type="ECO:0000256" key="1">
    <source>
        <dbReference type="SAM" id="MobiDB-lite"/>
    </source>
</evidence>
<evidence type="ECO:0000313" key="2">
    <source>
        <dbReference type="EMBL" id="KAG0533407.1"/>
    </source>
</evidence>
<dbReference type="AlphaFoldDB" id="A0A921R642"/>
<reference evidence="2" key="2">
    <citation type="submission" date="2020-10" db="EMBL/GenBank/DDBJ databases">
        <authorList>
            <person name="Cooper E.A."/>
            <person name="Brenton Z.W."/>
            <person name="Flinn B.S."/>
            <person name="Jenkins J."/>
            <person name="Shu S."/>
            <person name="Flowers D."/>
            <person name="Luo F."/>
            <person name="Wang Y."/>
            <person name="Xia P."/>
            <person name="Barry K."/>
            <person name="Daum C."/>
            <person name="Lipzen A."/>
            <person name="Yoshinaga Y."/>
            <person name="Schmutz J."/>
            <person name="Saski C."/>
            <person name="Vermerris W."/>
            <person name="Kresovich S."/>
        </authorList>
    </citation>
    <scope>NUCLEOTIDE SEQUENCE</scope>
</reference>
<accession>A0A921R642</accession>
<dbReference type="EMBL" id="CM027683">
    <property type="protein sequence ID" value="KAG0533407.1"/>
    <property type="molecule type" value="Genomic_DNA"/>
</dbReference>
<feature type="compositionally biased region" description="Pro residues" evidence="1">
    <location>
        <begin position="249"/>
        <end position="268"/>
    </location>
</feature>
<feature type="compositionally biased region" description="Low complexity" evidence="1">
    <location>
        <begin position="269"/>
        <end position="279"/>
    </location>
</feature>
<evidence type="ECO:0000313" key="3">
    <source>
        <dbReference type="Proteomes" id="UP000807115"/>
    </source>
</evidence>
<sequence>MASAVYVDGQGPPRPGPALRPRSFSLSSTRLLSCTPIQCSTASSNARVFLLLVQQIKQQMLSTRPLVVRASLTALDREGPRPARPEQCNATSLPWLPSSLACCIGPVERVGYARLSVGSWQGRHRHGHTDRQAFRAPPCRRFEKKPKRKVRGAVLYRAVPVPSTPGHPPAPRPHRAACPPGPAPPAPAVPRCPSLLRSRYHYYYHRCGLRLVKKPAPPPPRLQARQDNQTNPPGAAKHRRASAPSRAPRLPPPPPDPRPPSGLPPSPPSFRRASAPVRSSHVRRPPLLLRICGARHGVTRSGRGSVLSS</sequence>
<organism evidence="2 3">
    <name type="scientific">Sorghum bicolor</name>
    <name type="common">Sorghum</name>
    <name type="synonym">Sorghum vulgare</name>
    <dbReference type="NCBI Taxonomy" id="4558"/>
    <lineage>
        <taxon>Eukaryota</taxon>
        <taxon>Viridiplantae</taxon>
        <taxon>Streptophyta</taxon>
        <taxon>Embryophyta</taxon>
        <taxon>Tracheophyta</taxon>
        <taxon>Spermatophyta</taxon>
        <taxon>Magnoliopsida</taxon>
        <taxon>Liliopsida</taxon>
        <taxon>Poales</taxon>
        <taxon>Poaceae</taxon>
        <taxon>PACMAD clade</taxon>
        <taxon>Panicoideae</taxon>
        <taxon>Andropogonodae</taxon>
        <taxon>Andropogoneae</taxon>
        <taxon>Sorghinae</taxon>
        <taxon>Sorghum</taxon>
    </lineage>
</organism>
<name>A0A921R642_SORBI</name>
<proteinExistence type="predicted"/>
<gene>
    <name evidence="2" type="ORF">BDA96_04G190900</name>
</gene>
<feature type="region of interest" description="Disordered" evidence="1">
    <location>
        <begin position="214"/>
        <end position="288"/>
    </location>
</feature>
<reference evidence="2" key="1">
    <citation type="journal article" date="2019" name="BMC Genomics">
        <title>A new reference genome for Sorghum bicolor reveals high levels of sequence similarity between sweet and grain genotypes: implications for the genetics of sugar metabolism.</title>
        <authorList>
            <person name="Cooper E.A."/>
            <person name="Brenton Z.W."/>
            <person name="Flinn B.S."/>
            <person name="Jenkins J."/>
            <person name="Shu S."/>
            <person name="Flowers D."/>
            <person name="Luo F."/>
            <person name="Wang Y."/>
            <person name="Xia P."/>
            <person name="Barry K."/>
            <person name="Daum C."/>
            <person name="Lipzen A."/>
            <person name="Yoshinaga Y."/>
            <person name="Schmutz J."/>
            <person name="Saski C."/>
            <person name="Vermerris W."/>
            <person name="Kresovich S."/>
        </authorList>
    </citation>
    <scope>NUCLEOTIDE SEQUENCE</scope>
</reference>
<feature type="region of interest" description="Disordered" evidence="1">
    <location>
        <begin position="159"/>
        <end position="186"/>
    </location>
</feature>